<dbReference type="SUPFAM" id="SSF52799">
    <property type="entry name" value="(Phosphotyrosine protein) phosphatases II"/>
    <property type="match status" value="1"/>
</dbReference>
<comment type="similarity">
    <text evidence="2">Belongs to the protein-tyrosine phosphatase family. Non-receptor class dual specificity subfamily.</text>
</comment>
<dbReference type="PROSITE" id="PS50054">
    <property type="entry name" value="TYR_PHOSPHATASE_DUAL"/>
    <property type="match status" value="1"/>
</dbReference>
<proteinExistence type="inferred from homology"/>
<evidence type="ECO:0000256" key="3">
    <source>
        <dbReference type="ARBA" id="ARBA00022490"/>
    </source>
</evidence>
<keyword evidence="5" id="KW-0904">Protein phosphatase</keyword>
<evidence type="ECO:0000259" key="9">
    <source>
        <dbReference type="PROSITE" id="PS50055"/>
    </source>
</evidence>
<feature type="domain" description="Tyrosine specific protein phosphatases" evidence="10">
    <location>
        <begin position="85"/>
        <end position="153"/>
    </location>
</feature>
<feature type="domain" description="Tyrosine-protein phosphatase" evidence="8">
    <location>
        <begin position="21"/>
        <end position="162"/>
    </location>
</feature>
<comment type="subcellular location">
    <subcellularLocation>
        <location evidence="1">Cytoplasm</location>
        <location evidence="1">Cytosol</location>
    </subcellularLocation>
</comment>
<dbReference type="SMART" id="SM00195">
    <property type="entry name" value="DSPc"/>
    <property type="match status" value="1"/>
</dbReference>
<dbReference type="Pfam" id="PF22784">
    <property type="entry name" value="PTP-SAK"/>
    <property type="match status" value="1"/>
</dbReference>
<dbReference type="InterPro" id="IPR000242">
    <property type="entry name" value="PTP_cat"/>
</dbReference>
<dbReference type="Gene3D" id="3.90.190.10">
    <property type="entry name" value="Protein tyrosine phosphatase superfamily"/>
    <property type="match status" value="1"/>
</dbReference>
<evidence type="ECO:0000256" key="7">
    <source>
        <dbReference type="ARBA" id="ARBA00048336"/>
    </source>
</evidence>
<dbReference type="GO" id="GO:0004725">
    <property type="term" value="F:protein tyrosine phosphatase activity"/>
    <property type="evidence" value="ECO:0007669"/>
    <property type="project" value="InterPro"/>
</dbReference>
<evidence type="ECO:0000256" key="6">
    <source>
        <dbReference type="ARBA" id="ARBA00047761"/>
    </source>
</evidence>
<dbReference type="SMART" id="SM00404">
    <property type="entry name" value="PTPc_motif"/>
    <property type="match status" value="1"/>
</dbReference>
<dbReference type="PROSITE" id="PS50056">
    <property type="entry name" value="TYR_PHOSPHATASE_2"/>
    <property type="match status" value="1"/>
</dbReference>
<dbReference type="EC" id="3.1.3.16" evidence="11"/>
<evidence type="ECO:0000259" key="10">
    <source>
        <dbReference type="PROSITE" id="PS50056"/>
    </source>
</evidence>
<evidence type="ECO:0000313" key="11">
    <source>
        <dbReference type="EMBL" id="AIE90498.1"/>
    </source>
</evidence>
<comment type="catalytic activity">
    <reaction evidence="6">
        <text>O-phospho-L-seryl-[protein] + H2O = L-seryl-[protein] + phosphate</text>
        <dbReference type="Rhea" id="RHEA:20629"/>
        <dbReference type="Rhea" id="RHEA-COMP:9863"/>
        <dbReference type="Rhea" id="RHEA-COMP:11604"/>
        <dbReference type="ChEBI" id="CHEBI:15377"/>
        <dbReference type="ChEBI" id="CHEBI:29999"/>
        <dbReference type="ChEBI" id="CHEBI:43474"/>
        <dbReference type="ChEBI" id="CHEBI:83421"/>
        <dbReference type="EC" id="3.1.3.16"/>
    </reaction>
</comment>
<protein>
    <submittedName>
        <fullName evidence="11">Dual specificity protein phosphatase</fullName>
        <ecNumber evidence="11">3.1.3.16</ecNumber>
    </submittedName>
</protein>
<dbReference type="InterPro" id="IPR020422">
    <property type="entry name" value="TYR_PHOSPHATASE_DUAL_dom"/>
</dbReference>
<evidence type="ECO:0000256" key="4">
    <source>
        <dbReference type="ARBA" id="ARBA00022801"/>
    </source>
</evidence>
<dbReference type="InterPro" id="IPR000387">
    <property type="entry name" value="Tyr_Pase_dom"/>
</dbReference>
<dbReference type="InterPro" id="IPR016130">
    <property type="entry name" value="Tyr_Pase_AS"/>
</dbReference>
<dbReference type="GO" id="GO:0004722">
    <property type="term" value="F:protein serine/threonine phosphatase activity"/>
    <property type="evidence" value="ECO:0007669"/>
    <property type="project" value="UniProtKB-EC"/>
</dbReference>
<evidence type="ECO:0000256" key="2">
    <source>
        <dbReference type="ARBA" id="ARBA00008601"/>
    </source>
</evidence>
<evidence type="ECO:0000256" key="1">
    <source>
        <dbReference type="ARBA" id="ARBA00004514"/>
    </source>
</evidence>
<evidence type="ECO:0000259" key="8">
    <source>
        <dbReference type="PROSITE" id="PS50054"/>
    </source>
</evidence>
<dbReference type="GO" id="GO:0005829">
    <property type="term" value="C:cytosol"/>
    <property type="evidence" value="ECO:0007669"/>
    <property type="project" value="UniProtKB-SubCell"/>
</dbReference>
<keyword evidence="3" id="KW-0963">Cytoplasm</keyword>
<dbReference type="PANTHER" id="PTHR23339">
    <property type="entry name" value="TYROSINE SPECIFIC PROTEIN PHOSPHATASE AND DUAL SPECIFICITY PROTEIN PHOSPHATASE"/>
    <property type="match status" value="1"/>
</dbReference>
<sequence length="162" mass="18331">MTKIGDVKRKLHGKIWKKPDNFSWLIEGKLAGSAIPTSTDEVEWAIEQGVKSIVTVKEEPLDSGWTKDVNYLHVHSNDMGVPEFDDLVKTVDFIHNRITSNEPVMVHCLAGLGRTGTMLACYLIKYQKMSAEKAIQKIREERPGSIQSFPQEEIIFQFAKSL</sequence>
<dbReference type="PRINTS" id="PR00700">
    <property type="entry name" value="PRTYPHPHTASE"/>
</dbReference>
<dbReference type="InterPro" id="IPR050561">
    <property type="entry name" value="PTP"/>
</dbReference>
<evidence type="ECO:0000256" key="5">
    <source>
        <dbReference type="ARBA" id="ARBA00022912"/>
    </source>
</evidence>
<dbReference type="InterPro" id="IPR003595">
    <property type="entry name" value="Tyr_Pase_cat"/>
</dbReference>
<dbReference type="EMBL" id="KF900311">
    <property type="protein sequence ID" value="AIE90498.1"/>
    <property type="molecule type" value="Genomic_DNA"/>
</dbReference>
<feature type="domain" description="Tyrosine-protein phosphatase" evidence="9">
    <location>
        <begin position="78"/>
        <end position="162"/>
    </location>
</feature>
<dbReference type="InterPro" id="IPR029021">
    <property type="entry name" value="Prot-tyrosine_phosphatase-like"/>
</dbReference>
<name>A0A075FHL0_9ARCH</name>
<dbReference type="PROSITE" id="PS50055">
    <property type="entry name" value="TYR_PHOSPHATASE_PTP"/>
    <property type="match status" value="1"/>
</dbReference>
<dbReference type="FunFam" id="3.90.190.10:FF:000063">
    <property type="entry name" value="Dual specificity phosphatase 23"/>
    <property type="match status" value="1"/>
</dbReference>
<dbReference type="InterPro" id="IPR057023">
    <property type="entry name" value="PTP-SAK"/>
</dbReference>
<comment type="catalytic activity">
    <reaction evidence="7">
        <text>O-phospho-L-threonyl-[protein] + H2O = L-threonyl-[protein] + phosphate</text>
        <dbReference type="Rhea" id="RHEA:47004"/>
        <dbReference type="Rhea" id="RHEA-COMP:11060"/>
        <dbReference type="Rhea" id="RHEA-COMP:11605"/>
        <dbReference type="ChEBI" id="CHEBI:15377"/>
        <dbReference type="ChEBI" id="CHEBI:30013"/>
        <dbReference type="ChEBI" id="CHEBI:43474"/>
        <dbReference type="ChEBI" id="CHEBI:61977"/>
        <dbReference type="EC" id="3.1.3.16"/>
    </reaction>
</comment>
<dbReference type="CDD" id="cd14504">
    <property type="entry name" value="DUSP23"/>
    <property type="match status" value="1"/>
</dbReference>
<dbReference type="PROSITE" id="PS00383">
    <property type="entry name" value="TYR_PHOSPHATASE_1"/>
    <property type="match status" value="1"/>
</dbReference>
<accession>A0A075FHL0</accession>
<organism evidence="11">
    <name type="scientific">uncultured marine thaumarchaeote AD1000_04_C02</name>
    <dbReference type="NCBI Taxonomy" id="1455881"/>
    <lineage>
        <taxon>Archaea</taxon>
        <taxon>Nitrososphaerota</taxon>
        <taxon>environmental samples</taxon>
    </lineage>
</organism>
<keyword evidence="4 11" id="KW-0378">Hydrolase</keyword>
<reference evidence="11" key="1">
    <citation type="journal article" date="2014" name="Genome Biol. Evol.">
        <title>Pangenome evidence for extensive interdomain horizontal transfer affecting lineage core and shell genes in uncultured planktonic thaumarchaeota and euryarchaeota.</title>
        <authorList>
            <person name="Deschamps P."/>
            <person name="Zivanovic Y."/>
            <person name="Moreira D."/>
            <person name="Rodriguez-Valera F."/>
            <person name="Lopez-Garcia P."/>
        </authorList>
    </citation>
    <scope>NUCLEOTIDE SEQUENCE</scope>
</reference>
<dbReference type="AlphaFoldDB" id="A0A075FHL0"/>